<feature type="transmembrane region" description="Helical" evidence="3">
    <location>
        <begin position="6"/>
        <end position="26"/>
    </location>
</feature>
<comment type="similarity">
    <text evidence="1">Belongs to the CPA3 antiporters (TC 2.A.63) subunit G family.</text>
</comment>
<keyword evidence="3" id="KW-1133">Transmembrane helix</keyword>
<dbReference type="PANTHER" id="PTHR34703:SF1">
    <property type="entry name" value="ANTIPORTER SUBUNIT MNHG2-RELATED"/>
    <property type="match status" value="1"/>
</dbReference>
<protein>
    <submittedName>
        <fullName evidence="4">Multicomponent Na+:H+ antiporter subunit G</fullName>
    </submittedName>
</protein>
<dbReference type="RefSeq" id="WP_170210013.1">
    <property type="nucleotide sequence ID" value="NZ_BAAAMD010000004.1"/>
</dbReference>
<evidence type="ECO:0000313" key="5">
    <source>
        <dbReference type="Proteomes" id="UP000316196"/>
    </source>
</evidence>
<dbReference type="Pfam" id="PF03334">
    <property type="entry name" value="PhaG_MnhG_YufB"/>
    <property type="match status" value="1"/>
</dbReference>
<dbReference type="Proteomes" id="UP000316196">
    <property type="component" value="Unassembled WGS sequence"/>
</dbReference>
<reference evidence="4 5" key="1">
    <citation type="submission" date="2019-06" db="EMBL/GenBank/DDBJ databases">
        <title>Sequencing the genomes of 1000 actinobacteria strains.</title>
        <authorList>
            <person name="Klenk H.-P."/>
        </authorList>
    </citation>
    <scope>NUCLEOTIDE SEQUENCE [LARGE SCALE GENOMIC DNA]</scope>
    <source>
        <strain evidence="4 5">DSM 8251</strain>
    </source>
</reference>
<feature type="compositionally biased region" description="Polar residues" evidence="2">
    <location>
        <begin position="123"/>
        <end position="133"/>
    </location>
</feature>
<feature type="transmembrane region" description="Helical" evidence="3">
    <location>
        <begin position="70"/>
        <end position="92"/>
    </location>
</feature>
<dbReference type="EMBL" id="VFOR01000002">
    <property type="protein sequence ID" value="TQL57875.1"/>
    <property type="molecule type" value="Genomic_DNA"/>
</dbReference>
<proteinExistence type="inferred from homology"/>
<dbReference type="InterPro" id="IPR005133">
    <property type="entry name" value="PhaG_MnhG_YufB"/>
</dbReference>
<feature type="transmembrane region" description="Helical" evidence="3">
    <location>
        <begin position="38"/>
        <end position="58"/>
    </location>
</feature>
<organism evidence="4 5">
    <name type="scientific">Propioniferax innocua</name>
    <dbReference type="NCBI Taxonomy" id="1753"/>
    <lineage>
        <taxon>Bacteria</taxon>
        <taxon>Bacillati</taxon>
        <taxon>Actinomycetota</taxon>
        <taxon>Actinomycetes</taxon>
        <taxon>Propionibacteriales</taxon>
        <taxon>Propionibacteriaceae</taxon>
        <taxon>Propioniferax</taxon>
    </lineage>
</organism>
<feature type="region of interest" description="Disordered" evidence="2">
    <location>
        <begin position="114"/>
        <end position="159"/>
    </location>
</feature>
<feature type="compositionally biased region" description="Basic and acidic residues" evidence="2">
    <location>
        <begin position="150"/>
        <end position="159"/>
    </location>
</feature>
<accession>A0A542ZBZ6</accession>
<keyword evidence="3" id="KW-0812">Transmembrane</keyword>
<evidence type="ECO:0000256" key="3">
    <source>
        <dbReference type="SAM" id="Phobius"/>
    </source>
</evidence>
<gene>
    <name evidence="4" type="ORF">FB460_1720</name>
</gene>
<dbReference type="PANTHER" id="PTHR34703">
    <property type="entry name" value="ANTIPORTER SUBUNIT MNHG2-RELATED"/>
    <property type="match status" value="1"/>
</dbReference>
<keyword evidence="5" id="KW-1185">Reference proteome</keyword>
<sequence>MEEIIMTSIVGLLMIGGGLFVINSAIAMFRVHDAYERLSAMTPATGLGLPLIVIGVGVEHTWEYRFEWEVWGRVAIIVTAMILVSSVGSNVLGRAVYMSGAPLDPKTMFNDLAEEPAWLADPSSGNNASSEQATPPGIDSAGGSSDANEPEPKTSRDEE</sequence>
<name>A0A542ZBZ6_9ACTN</name>
<evidence type="ECO:0000256" key="1">
    <source>
        <dbReference type="ARBA" id="ARBA00008404"/>
    </source>
</evidence>
<evidence type="ECO:0000256" key="2">
    <source>
        <dbReference type="SAM" id="MobiDB-lite"/>
    </source>
</evidence>
<dbReference type="AlphaFoldDB" id="A0A542ZBZ6"/>
<keyword evidence="3" id="KW-0472">Membrane</keyword>
<dbReference type="GO" id="GO:0015385">
    <property type="term" value="F:sodium:proton antiporter activity"/>
    <property type="evidence" value="ECO:0007669"/>
    <property type="project" value="TreeGrafter"/>
</dbReference>
<comment type="caution">
    <text evidence="4">The sequence shown here is derived from an EMBL/GenBank/DDBJ whole genome shotgun (WGS) entry which is preliminary data.</text>
</comment>
<evidence type="ECO:0000313" key="4">
    <source>
        <dbReference type="EMBL" id="TQL57875.1"/>
    </source>
</evidence>